<keyword evidence="1" id="KW-0614">Plasmid</keyword>
<dbReference type="Pfam" id="PF19876">
    <property type="entry name" value="DUF6349"/>
    <property type="match status" value="1"/>
</dbReference>
<evidence type="ECO:0000313" key="2">
    <source>
        <dbReference type="Proteomes" id="UP000515511"/>
    </source>
</evidence>
<dbReference type="RefSeq" id="WP_185279149.1">
    <property type="nucleotide sequence ID" value="NZ_CP043642.1"/>
</dbReference>
<geneLocation type="plasmid" evidence="1 2">
    <name>unnamed1</name>
</geneLocation>
<proteinExistence type="predicted"/>
<accession>A0A7G6YHB4</accession>
<protein>
    <submittedName>
        <fullName evidence="1">Uncharacterized protein</fullName>
    </submittedName>
</protein>
<sequence>MSQLTFDLDAMIHEMDVAAAPAWTGAPLHFTTGYWNPADLDAAWNRYLFENGHFNCLQASHMWHRPYIQEKPLAVGAHTMDRFEADLRHSHLCPGSRYQSDTPCTCLGSTLYQAICTACGWHHISSSENDMLGAWHDHAMPGWRTLPVAPEGWRNDMSGKLSKNGREFLDAYPTEWTFAGAPILTARSGIGTRAVPGRSPFGGYDFAAEVIR</sequence>
<organism evidence="1 2">
    <name type="scientific">Leifsonia shinshuensis</name>
    <dbReference type="NCBI Taxonomy" id="150026"/>
    <lineage>
        <taxon>Bacteria</taxon>
        <taxon>Bacillati</taxon>
        <taxon>Actinomycetota</taxon>
        <taxon>Actinomycetes</taxon>
        <taxon>Micrococcales</taxon>
        <taxon>Microbacteriaceae</taxon>
        <taxon>Leifsonia</taxon>
    </lineage>
</organism>
<reference evidence="2" key="1">
    <citation type="submission" date="2019-09" db="EMBL/GenBank/DDBJ databases">
        <title>Antimicrobial potential of Antarctic Bacteria.</title>
        <authorList>
            <person name="Benaud N."/>
            <person name="Edwards R.J."/>
            <person name="Ferrari B.C."/>
        </authorList>
    </citation>
    <scope>NUCLEOTIDE SEQUENCE [LARGE SCALE GENOMIC DNA]</scope>
    <source>
        <strain evidence="2">INR9</strain>
        <plasmid evidence="2">unnamed1</plasmid>
    </source>
</reference>
<evidence type="ECO:0000313" key="1">
    <source>
        <dbReference type="EMBL" id="QNE37879.1"/>
    </source>
</evidence>
<dbReference type="AlphaFoldDB" id="A0A7G6YHB4"/>
<dbReference type="Proteomes" id="UP000515511">
    <property type="component" value="Plasmid unnamed1"/>
</dbReference>
<dbReference type="EMBL" id="CP043642">
    <property type="protein sequence ID" value="QNE37879.1"/>
    <property type="molecule type" value="Genomic_DNA"/>
</dbReference>
<name>A0A7G6YHB4_9MICO</name>
<dbReference type="KEGG" id="lse:F1C12_21580"/>
<gene>
    <name evidence="1" type="ORF">F1C12_21580</name>
</gene>
<dbReference type="InterPro" id="IPR045930">
    <property type="entry name" value="DUF6349"/>
</dbReference>